<dbReference type="Pfam" id="PF12697">
    <property type="entry name" value="Abhydrolase_6"/>
    <property type="match status" value="1"/>
</dbReference>
<evidence type="ECO:0000313" key="3">
    <source>
        <dbReference type="EMBL" id="MFD2662213.1"/>
    </source>
</evidence>
<dbReference type="GO" id="GO:0016787">
    <property type="term" value="F:hydrolase activity"/>
    <property type="evidence" value="ECO:0007669"/>
    <property type="project" value="UniProtKB-KW"/>
</dbReference>
<keyword evidence="4" id="KW-1185">Reference proteome</keyword>
<dbReference type="Gene3D" id="3.40.50.1820">
    <property type="entry name" value="alpha/beta hydrolase"/>
    <property type="match status" value="1"/>
</dbReference>
<sequence length="369" mass="40232">MNTTSTMITSVPLDNGISLRLPDMTAPASAERPLKRSRSWTRWLAAASSAMLLLFLAFHAYVAYLLAYPPVAPLSSNPKEALGLDYEDVLFPSASGRTTVSGWYIPAYGGTSEGALQTAALGGDALASTRTIVFSHGYGANREESWVPMYKLTGLVHNLNYNVLLFDYGYASEAYRAPATGGAEESEQLLAAVEFAKSRGAEQIVVWGFSMGAGTALQTALKTDLIDAMILDSLFLASSDTLYSNISNFLSIPRYPTVPLIEAMMPIWSGTSLGSLPIEQVLKTSYDMPIYIIHGTDDEKASYRTAEWIAEEQLNPLSRSWIVTGGKHELVFRVYPDEYMARAAAFLHDVSERQQPVLQTVQTGTNPLA</sequence>
<dbReference type="PANTHER" id="PTHR12277">
    <property type="entry name" value="ALPHA/BETA HYDROLASE DOMAIN-CONTAINING PROTEIN"/>
    <property type="match status" value="1"/>
</dbReference>
<dbReference type="InterPro" id="IPR029058">
    <property type="entry name" value="AB_hydrolase_fold"/>
</dbReference>
<dbReference type="PANTHER" id="PTHR12277:SF81">
    <property type="entry name" value="PROTEIN ABHD13"/>
    <property type="match status" value="1"/>
</dbReference>
<gene>
    <name evidence="3" type="ORF">ACFSW5_18305</name>
</gene>
<proteinExistence type="predicted"/>
<dbReference type="InterPro" id="IPR000073">
    <property type="entry name" value="AB_hydrolase_1"/>
</dbReference>
<name>A0ABW5R345_9BACL</name>
<organism evidence="3 4">
    <name type="scientific">Paenibacillus thailandensis</name>
    <dbReference type="NCBI Taxonomy" id="393250"/>
    <lineage>
        <taxon>Bacteria</taxon>
        <taxon>Bacillati</taxon>
        <taxon>Bacillota</taxon>
        <taxon>Bacilli</taxon>
        <taxon>Bacillales</taxon>
        <taxon>Paenibacillaceae</taxon>
        <taxon>Paenibacillus</taxon>
    </lineage>
</organism>
<feature type="domain" description="AB hydrolase-1" evidence="2">
    <location>
        <begin position="132"/>
        <end position="251"/>
    </location>
</feature>
<dbReference type="RefSeq" id="WP_379276122.1">
    <property type="nucleotide sequence ID" value="NZ_JBHUGT010000023.1"/>
</dbReference>
<keyword evidence="3" id="KW-0378">Hydrolase</keyword>
<protein>
    <submittedName>
        <fullName evidence="3">Alpha/beta hydrolase</fullName>
    </submittedName>
</protein>
<dbReference type="Proteomes" id="UP001597493">
    <property type="component" value="Unassembled WGS sequence"/>
</dbReference>
<evidence type="ECO:0000256" key="1">
    <source>
        <dbReference type="SAM" id="Phobius"/>
    </source>
</evidence>
<dbReference type="SUPFAM" id="SSF53474">
    <property type="entry name" value="alpha/beta-Hydrolases"/>
    <property type="match status" value="1"/>
</dbReference>
<evidence type="ECO:0000313" key="4">
    <source>
        <dbReference type="Proteomes" id="UP001597493"/>
    </source>
</evidence>
<dbReference type="EMBL" id="JBHUMY010000023">
    <property type="protein sequence ID" value="MFD2662213.1"/>
    <property type="molecule type" value="Genomic_DNA"/>
</dbReference>
<keyword evidence="1" id="KW-0812">Transmembrane</keyword>
<comment type="caution">
    <text evidence="3">The sequence shown here is derived from an EMBL/GenBank/DDBJ whole genome shotgun (WGS) entry which is preliminary data.</text>
</comment>
<feature type="transmembrane region" description="Helical" evidence="1">
    <location>
        <begin position="43"/>
        <end position="67"/>
    </location>
</feature>
<evidence type="ECO:0000259" key="2">
    <source>
        <dbReference type="Pfam" id="PF12697"/>
    </source>
</evidence>
<accession>A0ABW5R345</accession>
<keyword evidence="1" id="KW-0472">Membrane</keyword>
<reference evidence="4" key="1">
    <citation type="journal article" date="2019" name="Int. J. Syst. Evol. Microbiol.">
        <title>The Global Catalogue of Microorganisms (GCM) 10K type strain sequencing project: providing services to taxonomists for standard genome sequencing and annotation.</title>
        <authorList>
            <consortium name="The Broad Institute Genomics Platform"/>
            <consortium name="The Broad Institute Genome Sequencing Center for Infectious Disease"/>
            <person name="Wu L."/>
            <person name="Ma J."/>
        </authorList>
    </citation>
    <scope>NUCLEOTIDE SEQUENCE [LARGE SCALE GENOMIC DNA]</scope>
    <source>
        <strain evidence="4">TISTR 1827</strain>
    </source>
</reference>
<keyword evidence="1" id="KW-1133">Transmembrane helix</keyword>